<dbReference type="EMBL" id="AWEZ01000062">
    <property type="protein sequence ID" value="ERL06741.1"/>
    <property type="molecule type" value="Genomic_DNA"/>
</dbReference>
<dbReference type="STRING" id="1125712.HMPREF1316_0584"/>
<dbReference type="PROSITE" id="PS51318">
    <property type="entry name" value="TAT"/>
    <property type="match status" value="1"/>
</dbReference>
<dbReference type="PANTHER" id="PTHR30290">
    <property type="entry name" value="PERIPLASMIC BINDING COMPONENT OF ABC TRANSPORTER"/>
    <property type="match status" value="1"/>
</dbReference>
<evidence type="ECO:0000313" key="4">
    <source>
        <dbReference type="Proteomes" id="UP000016638"/>
    </source>
</evidence>
<gene>
    <name evidence="3" type="ORF">HMPREF1316_0584</name>
</gene>
<feature type="compositionally biased region" description="Basic and acidic residues" evidence="1">
    <location>
        <begin position="52"/>
        <end position="76"/>
    </location>
</feature>
<dbReference type="Gene3D" id="3.90.76.10">
    <property type="entry name" value="Dipeptide-binding Protein, Domain 1"/>
    <property type="match status" value="1"/>
</dbReference>
<evidence type="ECO:0000256" key="1">
    <source>
        <dbReference type="SAM" id="MobiDB-lite"/>
    </source>
</evidence>
<reference evidence="3 4" key="1">
    <citation type="submission" date="2013-08" db="EMBL/GenBank/DDBJ databases">
        <authorList>
            <person name="Durkin A.S."/>
            <person name="Haft D.R."/>
            <person name="McCorrison J."/>
            <person name="Torralba M."/>
            <person name="Gillis M."/>
            <person name="Haft D.H."/>
            <person name="Methe B."/>
            <person name="Sutton G."/>
            <person name="Nelson K.E."/>
        </authorList>
    </citation>
    <scope>NUCLEOTIDE SEQUENCE [LARGE SCALE GENOMIC DNA]</scope>
    <source>
        <strain evidence="3 4">F0195</strain>
    </source>
</reference>
<feature type="region of interest" description="Disordered" evidence="1">
    <location>
        <begin position="33"/>
        <end position="76"/>
    </location>
</feature>
<dbReference type="SUPFAM" id="SSF53850">
    <property type="entry name" value="Periplasmic binding protein-like II"/>
    <property type="match status" value="1"/>
</dbReference>
<dbReference type="InterPro" id="IPR006311">
    <property type="entry name" value="TAT_signal"/>
</dbReference>
<dbReference type="eggNOG" id="COG0747">
    <property type="taxonomic scope" value="Bacteria"/>
</dbReference>
<dbReference type="OrthoDB" id="7888869at2"/>
<dbReference type="InterPro" id="IPR039424">
    <property type="entry name" value="SBP_5"/>
</dbReference>
<dbReference type="RefSeq" id="WP_021726809.1">
    <property type="nucleotide sequence ID" value="NZ_AWEZ01000062.1"/>
</dbReference>
<dbReference type="PATRIC" id="fig|1125712.3.peg.2004"/>
<dbReference type="AlphaFoldDB" id="U2V238"/>
<organism evidence="3 4">
    <name type="scientific">Olsenella profusa F0195</name>
    <dbReference type="NCBI Taxonomy" id="1125712"/>
    <lineage>
        <taxon>Bacteria</taxon>
        <taxon>Bacillati</taxon>
        <taxon>Actinomycetota</taxon>
        <taxon>Coriobacteriia</taxon>
        <taxon>Coriobacteriales</taxon>
        <taxon>Atopobiaceae</taxon>
        <taxon>Olsenella</taxon>
    </lineage>
</organism>
<dbReference type="Pfam" id="PF00496">
    <property type="entry name" value="SBP_bac_5"/>
    <property type="match status" value="1"/>
</dbReference>
<dbReference type="GO" id="GO:0015833">
    <property type="term" value="P:peptide transport"/>
    <property type="evidence" value="ECO:0007669"/>
    <property type="project" value="TreeGrafter"/>
</dbReference>
<evidence type="ECO:0000313" key="3">
    <source>
        <dbReference type="EMBL" id="ERL06741.1"/>
    </source>
</evidence>
<dbReference type="CDD" id="cd08501">
    <property type="entry name" value="PBP2_Lpqw"/>
    <property type="match status" value="1"/>
</dbReference>
<accession>U2V238</accession>
<dbReference type="PANTHER" id="PTHR30290:SF65">
    <property type="entry name" value="MONOACYL PHOSPHATIDYLINOSITOL TETRAMANNOSIDE-BINDING PROTEIN LPQW-RELATED"/>
    <property type="match status" value="1"/>
</dbReference>
<dbReference type="InterPro" id="IPR000914">
    <property type="entry name" value="SBP_5_dom"/>
</dbReference>
<dbReference type="Proteomes" id="UP000016638">
    <property type="component" value="Unassembled WGS sequence"/>
</dbReference>
<feature type="domain" description="Solute-binding protein family 5" evidence="2">
    <location>
        <begin position="133"/>
        <end position="509"/>
    </location>
</feature>
<evidence type="ECO:0000259" key="2">
    <source>
        <dbReference type="Pfam" id="PF00496"/>
    </source>
</evidence>
<protein>
    <submittedName>
        <fullName evidence="3">ABC transporter, substrate-binding protein, family 5</fullName>
    </submittedName>
</protein>
<comment type="caution">
    <text evidence="3">The sequence shown here is derived from an EMBL/GenBank/DDBJ whole genome shotgun (WGS) entry which is preliminary data.</text>
</comment>
<sequence>MAHSFTRRTFLGTAGVATATVAGLGLAGCGGSDGNGGSSDAEPQSGSPATTDLDKLPLPEKGKVYNNPQDRDKLKDGGTVTFPVAEVGPDFNYFSVNGNSVYMNWFWRFYNPAAIPFLCNATASEFKPDPNFIESSSVTEDSDKEVVTIDIAEKATFNDGTPIDWRAVEALWTVMNGTNSDYTPSSTDGWNQVESVKRGENDKQAIITFSQPYYPYEALVGFLHPSAASPEVFNDGWKMNPHNEWGCGPFIVDSVDETQITFVRNSEWWGDAAKLESVTFKQMEAQAEFNAFKNGELDATELGQSGTGEMLSNFQGMDDVEIRRSDSKSIACLEVNTERDSLSDIEVRRAFMQCINAETILGIVYQGVNWKEDRLGSLCILPWMDGYEDNLPEDVSANTTAEAQTAAAKKTFEDAGYELDSDGYYVKEGKQVAFSFTAIGDSNVVKNRAAAIQKMAKDAGMNVTIVNKPSSEFSKTLTGGEWDTILFAWSSGSATYNNGGQLFGSTSESNYTHAGSAELDAKFLAVTGIEDHGEQMKAFNEAEREALASYAFIPLYSGADTIVCKKGLANWGPALLLDIVAENVGWEKEQ</sequence>
<dbReference type="GO" id="GO:1904680">
    <property type="term" value="F:peptide transmembrane transporter activity"/>
    <property type="evidence" value="ECO:0007669"/>
    <property type="project" value="TreeGrafter"/>
</dbReference>
<dbReference type="PROSITE" id="PS51257">
    <property type="entry name" value="PROKAR_LIPOPROTEIN"/>
    <property type="match status" value="1"/>
</dbReference>
<dbReference type="Gene3D" id="3.40.190.10">
    <property type="entry name" value="Periplasmic binding protein-like II"/>
    <property type="match status" value="1"/>
</dbReference>
<name>U2V238_9ACTN</name>
<proteinExistence type="predicted"/>
<keyword evidence="4" id="KW-1185">Reference proteome</keyword>
<dbReference type="Gene3D" id="3.10.105.10">
    <property type="entry name" value="Dipeptide-binding Protein, Domain 3"/>
    <property type="match status" value="1"/>
</dbReference>